<dbReference type="AlphaFoldDB" id="A0A2G2VTX2"/>
<dbReference type="InterPro" id="IPR004131">
    <property type="entry name" value="PPase-energised_H-pump"/>
</dbReference>
<evidence type="ECO:0000256" key="3">
    <source>
        <dbReference type="ARBA" id="ARBA00022448"/>
    </source>
</evidence>
<evidence type="ECO:0000256" key="2">
    <source>
        <dbReference type="ARBA" id="ARBA00013242"/>
    </source>
</evidence>
<dbReference type="STRING" id="33114.A0A2G2VTX2"/>
<keyword evidence="8" id="KW-0406">Ion transport</keyword>
<organism evidence="10 11">
    <name type="scientific">Capsicum baccatum</name>
    <name type="common">Peruvian pepper</name>
    <dbReference type="NCBI Taxonomy" id="33114"/>
    <lineage>
        <taxon>Eukaryota</taxon>
        <taxon>Viridiplantae</taxon>
        <taxon>Streptophyta</taxon>
        <taxon>Embryophyta</taxon>
        <taxon>Tracheophyta</taxon>
        <taxon>Spermatophyta</taxon>
        <taxon>Magnoliopsida</taxon>
        <taxon>eudicotyledons</taxon>
        <taxon>Gunneridae</taxon>
        <taxon>Pentapetalae</taxon>
        <taxon>asterids</taxon>
        <taxon>lamiids</taxon>
        <taxon>Solanales</taxon>
        <taxon>Solanaceae</taxon>
        <taxon>Solanoideae</taxon>
        <taxon>Capsiceae</taxon>
        <taxon>Capsicum</taxon>
    </lineage>
</organism>
<evidence type="ECO:0000256" key="8">
    <source>
        <dbReference type="ARBA" id="ARBA00023065"/>
    </source>
</evidence>
<dbReference type="GO" id="GO:0009678">
    <property type="term" value="F:diphosphate hydrolysis-driven proton transmembrane transporter activity"/>
    <property type="evidence" value="ECO:0007669"/>
    <property type="project" value="UniProtKB-EC"/>
</dbReference>
<reference evidence="11" key="2">
    <citation type="journal article" date="2017" name="J. Anim. Genet.">
        <title>Multiple reference genome sequences of hot pepper reveal the massive evolution of plant disease resistance genes by retroduplication.</title>
        <authorList>
            <person name="Kim S."/>
            <person name="Park J."/>
            <person name="Yeom S.-I."/>
            <person name="Kim Y.-M."/>
            <person name="Seo E."/>
            <person name="Kim K.-T."/>
            <person name="Kim M.-S."/>
            <person name="Lee J.M."/>
            <person name="Cheong K."/>
            <person name="Shin H.-S."/>
            <person name="Kim S.-B."/>
            <person name="Han K."/>
            <person name="Lee J."/>
            <person name="Park M."/>
            <person name="Lee H.-A."/>
            <person name="Lee H.-Y."/>
            <person name="Lee Y."/>
            <person name="Oh S."/>
            <person name="Lee J.H."/>
            <person name="Choi E."/>
            <person name="Choi E."/>
            <person name="Lee S.E."/>
            <person name="Jeon J."/>
            <person name="Kim H."/>
            <person name="Choi G."/>
            <person name="Song H."/>
            <person name="Lee J."/>
            <person name="Lee S.-C."/>
            <person name="Kwon J.-K."/>
            <person name="Lee H.-Y."/>
            <person name="Koo N."/>
            <person name="Hong Y."/>
            <person name="Kim R.W."/>
            <person name="Kang W.-H."/>
            <person name="Huh J.H."/>
            <person name="Kang B.-C."/>
            <person name="Yang T.-J."/>
            <person name="Lee Y.-H."/>
            <person name="Bennetzen J.L."/>
            <person name="Choi D."/>
        </authorList>
    </citation>
    <scope>NUCLEOTIDE SEQUENCE [LARGE SCALE GENOMIC DNA]</scope>
    <source>
        <strain evidence="11">cv. PBC81</strain>
    </source>
</reference>
<protein>
    <recommendedName>
        <fullName evidence="2">H(+)-exporting diphosphatase</fullName>
        <ecNumber evidence="2">7.1.3.1</ecNumber>
    </recommendedName>
</protein>
<dbReference type="EC" id="7.1.3.1" evidence="2"/>
<dbReference type="Pfam" id="PF03030">
    <property type="entry name" value="H_PPase"/>
    <property type="match status" value="1"/>
</dbReference>
<dbReference type="EMBL" id="MLFT02000010">
    <property type="protein sequence ID" value="PHT36416.1"/>
    <property type="molecule type" value="Genomic_DNA"/>
</dbReference>
<dbReference type="GO" id="GO:0004427">
    <property type="term" value="F:inorganic diphosphate phosphatase activity"/>
    <property type="evidence" value="ECO:0007669"/>
    <property type="project" value="InterPro"/>
</dbReference>
<evidence type="ECO:0000313" key="11">
    <source>
        <dbReference type="Proteomes" id="UP000224567"/>
    </source>
</evidence>
<evidence type="ECO:0000256" key="7">
    <source>
        <dbReference type="ARBA" id="ARBA00022989"/>
    </source>
</evidence>
<dbReference type="Proteomes" id="UP000224567">
    <property type="component" value="Unassembled WGS sequence"/>
</dbReference>
<name>A0A2G2VTX2_CAPBA</name>
<proteinExistence type="predicted"/>
<keyword evidence="5" id="KW-0460">Magnesium</keyword>
<evidence type="ECO:0000256" key="9">
    <source>
        <dbReference type="ARBA" id="ARBA00023136"/>
    </source>
</evidence>
<sequence>MSGCSSMLESHNFSKYVAPAWVDEPNRQLYCDMPSRDLTCTLRLSFDSIEFGDVADASHRPMDVTEIPTRKNNRKSKHCVDPIAAITRRDNRDKDDFTHGEHRPRASIRHGSYGTGVMGLQFKHLSALLAWAMLPYWFSAMTMKNVGSAALKMAKEVRRQFNDIPGLMEGTTYATLSGFFPA</sequence>
<evidence type="ECO:0000313" key="10">
    <source>
        <dbReference type="EMBL" id="PHT36416.1"/>
    </source>
</evidence>
<accession>A0A2G2VTX2</accession>
<dbReference type="PANTHER" id="PTHR31998">
    <property type="entry name" value="K(+)-INSENSITIVE PYROPHOSPHATE-ENERGIZED PROTON PUMP"/>
    <property type="match status" value="1"/>
</dbReference>
<keyword evidence="11" id="KW-1185">Reference proteome</keyword>
<keyword evidence="7" id="KW-1133">Transmembrane helix</keyword>
<keyword evidence="6" id="KW-1278">Translocase</keyword>
<evidence type="ECO:0000256" key="4">
    <source>
        <dbReference type="ARBA" id="ARBA00022692"/>
    </source>
</evidence>
<reference evidence="10 11" key="1">
    <citation type="journal article" date="2017" name="Genome Biol.">
        <title>New reference genome sequences of hot pepper reveal the massive evolution of plant disease-resistance genes by retroduplication.</title>
        <authorList>
            <person name="Kim S."/>
            <person name="Park J."/>
            <person name="Yeom S.I."/>
            <person name="Kim Y.M."/>
            <person name="Seo E."/>
            <person name="Kim K.T."/>
            <person name="Kim M.S."/>
            <person name="Lee J.M."/>
            <person name="Cheong K."/>
            <person name="Shin H.S."/>
            <person name="Kim S.B."/>
            <person name="Han K."/>
            <person name="Lee J."/>
            <person name="Park M."/>
            <person name="Lee H.A."/>
            <person name="Lee H.Y."/>
            <person name="Lee Y."/>
            <person name="Oh S."/>
            <person name="Lee J.H."/>
            <person name="Choi E."/>
            <person name="Choi E."/>
            <person name="Lee S.E."/>
            <person name="Jeon J."/>
            <person name="Kim H."/>
            <person name="Choi G."/>
            <person name="Song H."/>
            <person name="Lee J."/>
            <person name="Lee S.C."/>
            <person name="Kwon J.K."/>
            <person name="Lee H.Y."/>
            <person name="Koo N."/>
            <person name="Hong Y."/>
            <person name="Kim R.W."/>
            <person name="Kang W.H."/>
            <person name="Huh J.H."/>
            <person name="Kang B.C."/>
            <person name="Yang T.J."/>
            <person name="Lee Y.H."/>
            <person name="Bennetzen J.L."/>
            <person name="Choi D."/>
        </authorList>
    </citation>
    <scope>NUCLEOTIDE SEQUENCE [LARGE SCALE GENOMIC DNA]</scope>
    <source>
        <strain evidence="11">cv. PBC81</strain>
    </source>
</reference>
<comment type="caution">
    <text evidence="10">The sequence shown here is derived from an EMBL/GenBank/DDBJ whole genome shotgun (WGS) entry which is preliminary data.</text>
</comment>
<dbReference type="GO" id="GO:0016020">
    <property type="term" value="C:membrane"/>
    <property type="evidence" value="ECO:0007669"/>
    <property type="project" value="InterPro"/>
</dbReference>
<dbReference type="OrthoDB" id="754859at2759"/>
<gene>
    <name evidence="10" type="ORF">CQW23_24116</name>
</gene>
<comment type="subcellular location">
    <subcellularLocation>
        <location evidence="1">Endomembrane system</location>
        <topology evidence="1">Multi-pass membrane protein</topology>
    </subcellularLocation>
</comment>
<keyword evidence="3" id="KW-0813">Transport</keyword>
<keyword evidence="9" id="KW-0472">Membrane</keyword>
<evidence type="ECO:0000256" key="5">
    <source>
        <dbReference type="ARBA" id="ARBA00022842"/>
    </source>
</evidence>
<evidence type="ECO:0000256" key="1">
    <source>
        <dbReference type="ARBA" id="ARBA00004127"/>
    </source>
</evidence>
<dbReference type="GO" id="GO:0012505">
    <property type="term" value="C:endomembrane system"/>
    <property type="evidence" value="ECO:0007669"/>
    <property type="project" value="UniProtKB-SubCell"/>
</dbReference>
<evidence type="ECO:0000256" key="6">
    <source>
        <dbReference type="ARBA" id="ARBA00022967"/>
    </source>
</evidence>
<keyword evidence="4" id="KW-0812">Transmembrane</keyword>